<evidence type="ECO:0000313" key="12">
    <source>
        <dbReference type="Proteomes" id="UP000011185"/>
    </source>
</evidence>
<keyword evidence="5" id="KW-0804">Transcription</keyword>
<evidence type="ECO:0000256" key="9">
    <source>
        <dbReference type="PROSITE-ProRule" id="PRU00469"/>
    </source>
</evidence>
<dbReference type="EMBL" id="JH994057">
    <property type="protein sequence ID" value="ELQ74241.1"/>
    <property type="molecule type" value="Genomic_DNA"/>
</dbReference>
<reference evidence="11 12" key="1">
    <citation type="journal article" date="2012" name="PLoS Pathog.">
        <title>The genome of the obligate intracellular parasite Trachipleistophora hominis: new insights into microsporidian genome dynamics and reductive evolution.</title>
        <authorList>
            <person name="Heinz E."/>
            <person name="Williams T.A."/>
            <person name="Nakjang S."/>
            <person name="Noel C.J."/>
            <person name="Swan D.C."/>
            <person name="Goldberg A.V."/>
            <person name="Harris S.R."/>
            <person name="Weinmaier T."/>
            <person name="Markert S."/>
            <person name="Becher D."/>
            <person name="Bernhardt J."/>
            <person name="Dagan T."/>
            <person name="Hacker C."/>
            <person name="Lucocq J.M."/>
            <person name="Schweder T."/>
            <person name="Rattei T."/>
            <person name="Hall N."/>
            <person name="Hirt R.P."/>
            <person name="Embley T.M."/>
        </authorList>
    </citation>
    <scope>NUCLEOTIDE SEQUENCE [LARGE SCALE GENOMIC DNA]</scope>
</reference>
<dbReference type="OrthoDB" id="25790at2759"/>
<dbReference type="SMART" id="SM00385">
    <property type="entry name" value="CYCLIN"/>
    <property type="match status" value="2"/>
</dbReference>
<evidence type="ECO:0000256" key="7">
    <source>
        <dbReference type="ARBA" id="ARBA00056616"/>
    </source>
</evidence>
<accession>L7JT83</accession>
<keyword evidence="9" id="KW-0479">Metal-binding</keyword>
<dbReference type="GO" id="GO:0016251">
    <property type="term" value="F:RNA polymerase II general transcription initiation factor activity"/>
    <property type="evidence" value="ECO:0007669"/>
    <property type="project" value="TreeGrafter"/>
</dbReference>
<evidence type="ECO:0000256" key="5">
    <source>
        <dbReference type="ARBA" id="ARBA00023163"/>
    </source>
</evidence>
<dbReference type="PRINTS" id="PR00685">
    <property type="entry name" value="TIFACTORIIB"/>
</dbReference>
<dbReference type="InParanoid" id="L7JT83"/>
<dbReference type="Gene3D" id="1.10.472.10">
    <property type="entry name" value="Cyclin-like"/>
    <property type="match status" value="1"/>
</dbReference>
<name>L7JT83_TRAHO</name>
<dbReference type="PROSITE" id="PS51134">
    <property type="entry name" value="ZF_TFIIB"/>
    <property type="match status" value="1"/>
</dbReference>
<keyword evidence="11" id="KW-0396">Initiation factor</keyword>
<dbReference type="OMA" id="DHDQRMK"/>
<dbReference type="HOGENOM" id="CLU_043736_1_1_1"/>
<evidence type="ECO:0000259" key="10">
    <source>
        <dbReference type="PROSITE" id="PS51134"/>
    </source>
</evidence>
<dbReference type="CDD" id="cd20551">
    <property type="entry name" value="CYCLIN_TFIIB_rpt1"/>
    <property type="match status" value="1"/>
</dbReference>
<dbReference type="GO" id="GO:0017025">
    <property type="term" value="F:TBP-class protein binding"/>
    <property type="evidence" value="ECO:0007669"/>
    <property type="project" value="InterPro"/>
</dbReference>
<dbReference type="PANTHER" id="PTHR11618:SF13">
    <property type="entry name" value="TRANSCRIPTION INITIATION FACTOR IIB"/>
    <property type="match status" value="1"/>
</dbReference>
<evidence type="ECO:0000313" key="11">
    <source>
        <dbReference type="EMBL" id="ELQ74241.1"/>
    </source>
</evidence>
<comment type="similarity">
    <text evidence="1">Belongs to the TFIIB family.</text>
</comment>
<evidence type="ECO:0000256" key="6">
    <source>
        <dbReference type="ARBA" id="ARBA00031706"/>
    </source>
</evidence>
<gene>
    <name evidence="11" type="ORF">THOM_2853</name>
</gene>
<keyword evidence="12" id="KW-1185">Reference proteome</keyword>
<protein>
    <recommendedName>
        <fullName evidence="2">Transcription initiation factor IIB</fullName>
    </recommendedName>
    <alternativeName>
        <fullName evidence="6">General transcription factor TFIIB</fullName>
    </alternativeName>
</protein>
<dbReference type="FunFam" id="1.10.472.170:FF:000001">
    <property type="entry name" value="Transcription initiation factor IIB"/>
    <property type="match status" value="1"/>
</dbReference>
<organism evidence="11 12">
    <name type="scientific">Trachipleistophora hominis</name>
    <name type="common">Microsporidian parasite</name>
    <dbReference type="NCBI Taxonomy" id="72359"/>
    <lineage>
        <taxon>Eukaryota</taxon>
        <taxon>Fungi</taxon>
        <taxon>Fungi incertae sedis</taxon>
        <taxon>Microsporidia</taxon>
        <taxon>Pleistophoridae</taxon>
        <taxon>Trachipleistophora</taxon>
    </lineage>
</organism>
<dbReference type="GO" id="GO:0051123">
    <property type="term" value="P:RNA polymerase II preinitiation complex assembly"/>
    <property type="evidence" value="ECO:0007669"/>
    <property type="project" value="UniProtKB-ARBA"/>
</dbReference>
<dbReference type="InterPro" id="IPR036915">
    <property type="entry name" value="Cyclin-like_sf"/>
</dbReference>
<dbReference type="FunCoup" id="L7JT83">
    <property type="interactions" value="168"/>
</dbReference>
<dbReference type="SUPFAM" id="SSF47954">
    <property type="entry name" value="Cyclin-like"/>
    <property type="match status" value="2"/>
</dbReference>
<dbReference type="GO" id="GO:0008270">
    <property type="term" value="F:zinc ion binding"/>
    <property type="evidence" value="ECO:0007669"/>
    <property type="project" value="UniProtKB-KW"/>
</dbReference>
<feature type="domain" description="TFIIB-type" evidence="10">
    <location>
        <begin position="7"/>
        <end position="40"/>
    </location>
</feature>
<dbReference type="InterPro" id="IPR013763">
    <property type="entry name" value="Cyclin-like_dom"/>
</dbReference>
<keyword evidence="4" id="KW-0805">Transcription regulation</keyword>
<dbReference type="GO" id="GO:0005634">
    <property type="term" value="C:nucleus"/>
    <property type="evidence" value="ECO:0007669"/>
    <property type="project" value="TreeGrafter"/>
</dbReference>
<comment type="subunit">
    <text evidence="8">Associates with TFIID-IIA (DA complex) to form TFIID-IIA-IIB (DAB-complex) which is then recognized by polymerase II.</text>
</comment>
<dbReference type="Gene3D" id="1.10.472.170">
    <property type="match status" value="1"/>
</dbReference>
<keyword evidence="11" id="KW-0648">Protein biosynthesis</keyword>
<dbReference type="VEuPathDB" id="MicrosporidiaDB:THOM_2853"/>
<evidence type="ECO:0000256" key="4">
    <source>
        <dbReference type="ARBA" id="ARBA00023015"/>
    </source>
</evidence>
<evidence type="ECO:0000256" key="2">
    <source>
        <dbReference type="ARBA" id="ARBA00013932"/>
    </source>
</evidence>
<sequence>MSLRLKKNLPFCRDCQSDQYITDDTKTGAVLCTNCGCIIENTLIDEKTEWRTFDDSANDPSRVGGPNNPLLGTEPLDTMIANIGNLHSYTLNRTQMKSTMRGPERQLINGFNLISAYCDRSNISKTISDRAKLIFKRVDEKKILKGKNLEGVVAACIYIACRQEQSPRTFKEVSVLTAVPKKEIGRSFKLIFPHIEKLQCVTTDDIVARFCSDLNLGIDVQKIAVQISKNVIEKGCMAGKSPDSVAAAVIYMITYIFPNLKGVQKDIQYVTNVTDVTIKNTYKELMQYKEDILPKEILSKARLPN</sequence>
<dbReference type="InterPro" id="IPR000812">
    <property type="entry name" value="TFIIB"/>
</dbReference>
<dbReference type="PROSITE" id="PS00782">
    <property type="entry name" value="TFIIB"/>
    <property type="match status" value="1"/>
</dbReference>
<evidence type="ECO:0000256" key="1">
    <source>
        <dbReference type="ARBA" id="ARBA00010857"/>
    </source>
</evidence>
<dbReference type="Pfam" id="PF08271">
    <property type="entry name" value="Zn_Ribbon_TF"/>
    <property type="match status" value="1"/>
</dbReference>
<dbReference type="AlphaFoldDB" id="L7JT83"/>
<keyword evidence="9" id="KW-0862">Zinc</keyword>
<evidence type="ECO:0000256" key="3">
    <source>
        <dbReference type="ARBA" id="ARBA00022737"/>
    </source>
</evidence>
<evidence type="ECO:0000256" key="8">
    <source>
        <dbReference type="ARBA" id="ARBA00066213"/>
    </source>
</evidence>
<dbReference type="InterPro" id="IPR013150">
    <property type="entry name" value="TFIIB_cyclin"/>
</dbReference>
<dbReference type="InterPro" id="IPR013137">
    <property type="entry name" value="Znf_TFIIB"/>
</dbReference>
<dbReference type="GO" id="GO:0003743">
    <property type="term" value="F:translation initiation factor activity"/>
    <property type="evidence" value="ECO:0007669"/>
    <property type="project" value="UniProtKB-KW"/>
</dbReference>
<dbReference type="InterPro" id="IPR023486">
    <property type="entry name" value="TFIIB_CS"/>
</dbReference>
<proteinExistence type="inferred from homology"/>
<dbReference type="SUPFAM" id="SSF57783">
    <property type="entry name" value="Zinc beta-ribbon"/>
    <property type="match status" value="1"/>
</dbReference>
<dbReference type="GO" id="GO:0097550">
    <property type="term" value="C:transcription preinitiation complex"/>
    <property type="evidence" value="ECO:0007669"/>
    <property type="project" value="TreeGrafter"/>
</dbReference>
<dbReference type="Proteomes" id="UP000011185">
    <property type="component" value="Unassembled WGS sequence"/>
</dbReference>
<dbReference type="Pfam" id="PF00382">
    <property type="entry name" value="TFIIB"/>
    <property type="match status" value="2"/>
</dbReference>
<dbReference type="STRING" id="72359.L7JT83"/>
<keyword evidence="3" id="KW-0677">Repeat</keyword>
<keyword evidence="9" id="KW-0863">Zinc-finger</keyword>
<dbReference type="PANTHER" id="PTHR11618">
    <property type="entry name" value="TRANSCRIPTION INITIATION FACTOR IIB-RELATED"/>
    <property type="match status" value="1"/>
</dbReference>
<comment type="function">
    <text evidence="7">General factor that plays a major role in the activation of eukaryotic genes transcribed by RNA polymerase II.</text>
</comment>